<feature type="transmembrane region" description="Helical" evidence="1">
    <location>
        <begin position="75"/>
        <end position="94"/>
    </location>
</feature>
<feature type="transmembrane region" description="Helical" evidence="1">
    <location>
        <begin position="12"/>
        <end position="30"/>
    </location>
</feature>
<feature type="transmembrane region" description="Helical" evidence="1">
    <location>
        <begin position="289"/>
        <end position="307"/>
    </location>
</feature>
<evidence type="ECO:0000256" key="1">
    <source>
        <dbReference type="SAM" id="Phobius"/>
    </source>
</evidence>
<reference evidence="2" key="1">
    <citation type="journal article" date="2017" name="PLoS ONE">
        <title>Genetic diversity of the O antigens of Proteus species and the development of a suspension array for molecular serotyping.</title>
        <authorList>
            <person name="Yu X."/>
            <person name="Torzewska A."/>
            <person name="Zhang X."/>
            <person name="Yin Z."/>
            <person name="Drzewiecka D."/>
            <person name="Cao H."/>
            <person name="Liu B."/>
            <person name="Knirel Y.A."/>
            <person name="Rozalski A."/>
            <person name="Wang L."/>
        </authorList>
    </citation>
    <scope>NUCLEOTIDE SEQUENCE</scope>
    <source>
        <strain evidence="2">ATCC 49990</strain>
    </source>
</reference>
<organism evidence="2">
    <name type="scientific">Proteus vulgaris</name>
    <dbReference type="NCBI Taxonomy" id="585"/>
    <lineage>
        <taxon>Bacteria</taxon>
        <taxon>Pseudomonadati</taxon>
        <taxon>Pseudomonadota</taxon>
        <taxon>Gammaproteobacteria</taxon>
        <taxon>Enterobacterales</taxon>
        <taxon>Morganellaceae</taxon>
        <taxon>Proteus</taxon>
    </lineage>
</organism>
<protein>
    <submittedName>
        <fullName evidence="2">Wzx</fullName>
    </submittedName>
</protein>
<keyword evidence="1" id="KW-0472">Membrane</keyword>
<name>A0A385JNE5_PROVU</name>
<evidence type="ECO:0000313" key="2">
    <source>
        <dbReference type="EMBL" id="AXY99844.1"/>
    </source>
</evidence>
<feature type="transmembrane region" description="Helical" evidence="1">
    <location>
        <begin position="100"/>
        <end position="120"/>
    </location>
</feature>
<feature type="transmembrane region" description="Helical" evidence="1">
    <location>
        <begin position="313"/>
        <end position="333"/>
    </location>
</feature>
<accession>A0A385JNE5</accession>
<feature type="transmembrane region" description="Helical" evidence="1">
    <location>
        <begin position="203"/>
        <end position="228"/>
    </location>
</feature>
<keyword evidence="1" id="KW-0812">Transmembrane</keyword>
<feature type="transmembrane region" description="Helical" evidence="1">
    <location>
        <begin position="234"/>
        <end position="257"/>
    </location>
</feature>
<dbReference type="EMBL" id="KY710720">
    <property type="protein sequence ID" value="AXY99844.1"/>
    <property type="molecule type" value="Genomic_DNA"/>
</dbReference>
<feature type="transmembrane region" description="Helical" evidence="1">
    <location>
        <begin position="36"/>
        <end position="63"/>
    </location>
</feature>
<dbReference type="AlphaFoldDB" id="A0A385JNE5"/>
<proteinExistence type="predicted"/>
<sequence>MKYKLWKYIDQFLFALINIGTILFISKFINEHEASNYIYVTTFTSLSLVVNAAFIISPTWYYCTNIERLKEYHSFNLLLLILSSIVVSIFIYTLMREKNLLLSINIFLLCLLFPLFDYLRRILYILKDEKKAGISSLLLVCLTLVSYVILKFIYNIEEYIYYISYLILSLFTSSLFILIKLTLKYEINFHIKTLFSPQKLKNYISLGKWSALSMLCFWISTQGIFIIFNNHISNQAFVISKVCLSFSSIIAIFFSAIENNLMPSLRKNIINKDFVNIEKIKVKYFKNGLIISILFTFISIVSYFLLYDFNYTALFILLMLCFYQAFSGLFKIYAYLLKSINNYNLLFYINLFCTIVILTLASILLDKNNYLISITVLIFGISTSILYKIALHFHLR</sequence>
<feature type="transmembrane region" description="Helical" evidence="1">
    <location>
        <begin position="345"/>
        <end position="364"/>
    </location>
</feature>
<keyword evidence="1" id="KW-1133">Transmembrane helix</keyword>
<feature type="transmembrane region" description="Helical" evidence="1">
    <location>
        <begin position="132"/>
        <end position="153"/>
    </location>
</feature>
<feature type="transmembrane region" description="Helical" evidence="1">
    <location>
        <begin position="159"/>
        <end position="183"/>
    </location>
</feature>
<feature type="transmembrane region" description="Helical" evidence="1">
    <location>
        <begin position="370"/>
        <end position="390"/>
    </location>
</feature>